<evidence type="ECO:0000313" key="4">
    <source>
        <dbReference type="Proteomes" id="UP000528945"/>
    </source>
</evidence>
<protein>
    <recommendedName>
        <fullName evidence="5">Fe-S oxidoreductase</fullName>
    </recommendedName>
</protein>
<feature type="compositionally biased region" description="Low complexity" evidence="1">
    <location>
        <begin position="21"/>
        <end position="46"/>
    </location>
</feature>
<dbReference type="EMBL" id="JACIDB010000003">
    <property type="protein sequence ID" value="MBB3875864.1"/>
    <property type="molecule type" value="Genomic_DNA"/>
</dbReference>
<feature type="chain" id="PRO_5043890306" description="Fe-S oxidoreductase" evidence="2">
    <location>
        <begin position="19"/>
        <end position="140"/>
    </location>
</feature>
<proteinExistence type="predicted"/>
<name>A0AAW3TWQ6_9SPHN</name>
<sequence length="140" mass="14036">MKLILLAATAMIAAPVMAQTTPAPAPADQTMTPAPADPAAAPADAQTPPPPPAAPAPQASMPPAETTGSPAGGYAPTGPAVTGGTPGSTLPPVFRQAPTPDQAFPPPPAKESYPICKKGQYDGCMQASQAPHKAKRRARR</sequence>
<feature type="signal peptide" evidence="2">
    <location>
        <begin position="1"/>
        <end position="18"/>
    </location>
</feature>
<feature type="compositionally biased region" description="Low complexity" evidence="1">
    <location>
        <begin position="56"/>
        <end position="83"/>
    </location>
</feature>
<evidence type="ECO:0000313" key="3">
    <source>
        <dbReference type="EMBL" id="MBB3875864.1"/>
    </source>
</evidence>
<dbReference type="AlphaFoldDB" id="A0AAW3TWQ6"/>
<feature type="region of interest" description="Disordered" evidence="1">
    <location>
        <begin position="21"/>
        <end position="116"/>
    </location>
</feature>
<dbReference type="Proteomes" id="UP000528945">
    <property type="component" value="Unassembled WGS sequence"/>
</dbReference>
<gene>
    <name evidence="3" type="ORF">GGR47_002105</name>
</gene>
<accession>A0AAW3TWQ6</accession>
<organism evidence="3 4">
    <name type="scientific">Sphingomonas aquatilis</name>
    <dbReference type="NCBI Taxonomy" id="93063"/>
    <lineage>
        <taxon>Bacteria</taxon>
        <taxon>Pseudomonadati</taxon>
        <taxon>Pseudomonadota</taxon>
        <taxon>Alphaproteobacteria</taxon>
        <taxon>Sphingomonadales</taxon>
        <taxon>Sphingomonadaceae</taxon>
        <taxon>Sphingomonas</taxon>
    </lineage>
</organism>
<keyword evidence="2" id="KW-0732">Signal</keyword>
<keyword evidence="4" id="KW-1185">Reference proteome</keyword>
<dbReference type="RefSeq" id="WP_017979521.1">
    <property type="nucleotide sequence ID" value="NZ_BQWF01000001.1"/>
</dbReference>
<comment type="caution">
    <text evidence="3">The sequence shown here is derived from an EMBL/GenBank/DDBJ whole genome shotgun (WGS) entry which is preliminary data.</text>
</comment>
<dbReference type="GeneID" id="93797936"/>
<evidence type="ECO:0000256" key="2">
    <source>
        <dbReference type="SAM" id="SignalP"/>
    </source>
</evidence>
<reference evidence="3 4" key="1">
    <citation type="submission" date="2020-08" db="EMBL/GenBank/DDBJ databases">
        <title>Genomic Encyclopedia of Type Strains, Phase IV (KMG-IV): sequencing the most valuable type-strain genomes for metagenomic binning, comparative biology and taxonomic classification.</title>
        <authorList>
            <person name="Goeker M."/>
        </authorList>
    </citation>
    <scope>NUCLEOTIDE SEQUENCE [LARGE SCALE GENOMIC DNA]</scope>
    <source>
        <strain evidence="3 4">DSM 15581</strain>
    </source>
</reference>
<evidence type="ECO:0008006" key="5">
    <source>
        <dbReference type="Google" id="ProtNLM"/>
    </source>
</evidence>
<evidence type="ECO:0000256" key="1">
    <source>
        <dbReference type="SAM" id="MobiDB-lite"/>
    </source>
</evidence>